<comment type="caution">
    <text evidence="2">The sequence shown here is derived from an EMBL/GenBank/DDBJ whole genome shotgun (WGS) entry which is preliminary data.</text>
</comment>
<dbReference type="InterPro" id="IPR000182">
    <property type="entry name" value="GNAT_dom"/>
</dbReference>
<dbReference type="Proteomes" id="UP000448943">
    <property type="component" value="Unassembled WGS sequence"/>
</dbReference>
<dbReference type="CDD" id="cd04301">
    <property type="entry name" value="NAT_SF"/>
    <property type="match status" value="1"/>
</dbReference>
<dbReference type="AlphaFoldDB" id="A0A6N9Q6J9"/>
<evidence type="ECO:0000313" key="3">
    <source>
        <dbReference type="Proteomes" id="UP000448943"/>
    </source>
</evidence>
<feature type="domain" description="N-acetyltransferase" evidence="1">
    <location>
        <begin position="164"/>
        <end position="298"/>
    </location>
</feature>
<protein>
    <submittedName>
        <fullName evidence="2">N-acetyltransferase</fullName>
    </submittedName>
</protein>
<gene>
    <name evidence="2" type="ORF">ERL59_15930</name>
</gene>
<dbReference type="PROSITE" id="PS51186">
    <property type="entry name" value="GNAT"/>
    <property type="match status" value="1"/>
</dbReference>
<reference evidence="2 3" key="1">
    <citation type="submission" date="2019-01" db="EMBL/GenBank/DDBJ databases">
        <title>Chengkuizengella sp. nov., isolated from deep-sea sediment of East Pacific Ocean.</title>
        <authorList>
            <person name="Yang J."/>
            <person name="Lai Q."/>
            <person name="Shao Z."/>
        </authorList>
    </citation>
    <scope>NUCLEOTIDE SEQUENCE [LARGE SCALE GENOMIC DNA]</scope>
    <source>
        <strain evidence="2 3">YPA3-1-1</strain>
    </source>
</reference>
<name>A0A6N9Q6J9_9BACL</name>
<keyword evidence="3" id="KW-1185">Reference proteome</keyword>
<dbReference type="SUPFAM" id="SSF55729">
    <property type="entry name" value="Acyl-CoA N-acyltransferases (Nat)"/>
    <property type="match status" value="1"/>
</dbReference>
<dbReference type="Pfam" id="PF00583">
    <property type="entry name" value="Acetyltransf_1"/>
    <property type="match status" value="1"/>
</dbReference>
<organism evidence="2 3">
    <name type="scientific">Chengkuizengella marina</name>
    <dbReference type="NCBI Taxonomy" id="2507566"/>
    <lineage>
        <taxon>Bacteria</taxon>
        <taxon>Bacillati</taxon>
        <taxon>Bacillota</taxon>
        <taxon>Bacilli</taxon>
        <taxon>Bacillales</taxon>
        <taxon>Paenibacillaceae</taxon>
        <taxon>Chengkuizengella</taxon>
    </lineage>
</organism>
<accession>A0A6N9Q6J9</accession>
<dbReference type="InterPro" id="IPR016181">
    <property type="entry name" value="Acyl_CoA_acyltransferase"/>
</dbReference>
<keyword evidence="2" id="KW-0808">Transferase</keyword>
<evidence type="ECO:0000313" key="2">
    <source>
        <dbReference type="EMBL" id="NBI30439.1"/>
    </source>
</evidence>
<evidence type="ECO:0000259" key="1">
    <source>
        <dbReference type="PROSITE" id="PS51186"/>
    </source>
</evidence>
<proteinExistence type="predicted"/>
<dbReference type="Gene3D" id="3.40.630.30">
    <property type="match status" value="1"/>
</dbReference>
<sequence length="298" mass="34516">MIINSQLFLINVSLIIYIWRKKKFLTRSCYSMGNLYQNVLFKQEKVNEMELALTQFNSKRALSHVNSNLKLKNLGDCTLIIDSNAPNSIYYNRIKGFGNHDIDKVDYILDTYYSEQITPCFDMTPNNINFEVSQVLMNKGFFCSEQLVFLELEPYFTEYDNREIDIVRVTENNAKEFINLILLSDGKEVEKDLIEKKSVYFYQSNFQNFIAYIGGEAVGMGSLFIKGEEGYIANGFTFPSYRGRKVQKSLLHFRIQVAKELGLTKLYTDVEFGSISHNNLLKVGFESILTSSFWMKAK</sequence>
<dbReference type="GO" id="GO:0016747">
    <property type="term" value="F:acyltransferase activity, transferring groups other than amino-acyl groups"/>
    <property type="evidence" value="ECO:0007669"/>
    <property type="project" value="InterPro"/>
</dbReference>
<dbReference type="EMBL" id="SIJB01000032">
    <property type="protein sequence ID" value="NBI30439.1"/>
    <property type="molecule type" value="Genomic_DNA"/>
</dbReference>